<name>A0A0A9BXA7_ARUDO</name>
<dbReference type="EMBL" id="GBRH01229251">
    <property type="protein sequence ID" value="JAD68644.1"/>
    <property type="molecule type" value="Transcribed_RNA"/>
</dbReference>
<accession>A0A0A9BXA7</accession>
<sequence length="51" mass="5946">MIPATWMPWQRRFLLLNGQQSLQATVIVYFVLSDNLLTCCVIEQSMVVIKF</sequence>
<evidence type="ECO:0000313" key="1">
    <source>
        <dbReference type="EMBL" id="JAD68644.1"/>
    </source>
</evidence>
<protein>
    <submittedName>
        <fullName evidence="1">Uncharacterized protein</fullName>
    </submittedName>
</protein>
<proteinExistence type="predicted"/>
<reference evidence="1" key="2">
    <citation type="journal article" date="2015" name="Data Brief">
        <title>Shoot transcriptome of the giant reed, Arundo donax.</title>
        <authorList>
            <person name="Barrero R.A."/>
            <person name="Guerrero F.D."/>
            <person name="Moolhuijzen P."/>
            <person name="Goolsby J.A."/>
            <person name="Tidwell J."/>
            <person name="Bellgard S.E."/>
            <person name="Bellgard M.I."/>
        </authorList>
    </citation>
    <scope>NUCLEOTIDE SEQUENCE</scope>
    <source>
        <tissue evidence="1">Shoot tissue taken approximately 20 cm above the soil surface</tissue>
    </source>
</reference>
<dbReference type="AlphaFoldDB" id="A0A0A9BXA7"/>
<organism evidence="1">
    <name type="scientific">Arundo donax</name>
    <name type="common">Giant reed</name>
    <name type="synonym">Donax arundinaceus</name>
    <dbReference type="NCBI Taxonomy" id="35708"/>
    <lineage>
        <taxon>Eukaryota</taxon>
        <taxon>Viridiplantae</taxon>
        <taxon>Streptophyta</taxon>
        <taxon>Embryophyta</taxon>
        <taxon>Tracheophyta</taxon>
        <taxon>Spermatophyta</taxon>
        <taxon>Magnoliopsida</taxon>
        <taxon>Liliopsida</taxon>
        <taxon>Poales</taxon>
        <taxon>Poaceae</taxon>
        <taxon>PACMAD clade</taxon>
        <taxon>Arundinoideae</taxon>
        <taxon>Arundineae</taxon>
        <taxon>Arundo</taxon>
    </lineage>
</organism>
<reference evidence="1" key="1">
    <citation type="submission" date="2014-09" db="EMBL/GenBank/DDBJ databases">
        <authorList>
            <person name="Magalhaes I.L.F."/>
            <person name="Oliveira U."/>
            <person name="Santos F.R."/>
            <person name="Vidigal T.H.D.A."/>
            <person name="Brescovit A.D."/>
            <person name="Santos A.J."/>
        </authorList>
    </citation>
    <scope>NUCLEOTIDE SEQUENCE</scope>
    <source>
        <tissue evidence="1">Shoot tissue taken approximately 20 cm above the soil surface</tissue>
    </source>
</reference>